<organism evidence="1 2">
    <name type="scientific">Putridiphycobacter roseus</name>
    <dbReference type="NCBI Taxonomy" id="2219161"/>
    <lineage>
        <taxon>Bacteria</taxon>
        <taxon>Pseudomonadati</taxon>
        <taxon>Bacteroidota</taxon>
        <taxon>Flavobacteriia</taxon>
        <taxon>Flavobacteriales</taxon>
        <taxon>Crocinitomicaceae</taxon>
        <taxon>Putridiphycobacter</taxon>
    </lineage>
</organism>
<dbReference type="AlphaFoldDB" id="A0A2W1MW69"/>
<name>A0A2W1MW69_9FLAO</name>
<evidence type="ECO:0000313" key="2">
    <source>
        <dbReference type="Proteomes" id="UP000249248"/>
    </source>
</evidence>
<reference evidence="1 2" key="1">
    <citation type="submission" date="2018-06" db="EMBL/GenBank/DDBJ databases">
        <title>The draft genome sequence of Crocinitomix sp. SM1701.</title>
        <authorList>
            <person name="Zhang X."/>
        </authorList>
    </citation>
    <scope>NUCLEOTIDE SEQUENCE [LARGE SCALE GENOMIC DNA]</scope>
    <source>
        <strain evidence="1 2">SM1701</strain>
    </source>
</reference>
<protein>
    <submittedName>
        <fullName evidence="1">Uncharacterized protein</fullName>
    </submittedName>
</protein>
<gene>
    <name evidence="1" type="ORF">DNU06_14920</name>
</gene>
<dbReference type="EMBL" id="QKSB01000012">
    <property type="protein sequence ID" value="PZE16087.1"/>
    <property type="molecule type" value="Genomic_DNA"/>
</dbReference>
<dbReference type="RefSeq" id="WP_111064296.1">
    <property type="nucleotide sequence ID" value="NZ_JBHUCU010000001.1"/>
</dbReference>
<accession>A0A2W1MW69</accession>
<evidence type="ECO:0000313" key="1">
    <source>
        <dbReference type="EMBL" id="PZE16087.1"/>
    </source>
</evidence>
<keyword evidence="2" id="KW-1185">Reference proteome</keyword>
<dbReference type="Proteomes" id="UP000249248">
    <property type="component" value="Unassembled WGS sequence"/>
</dbReference>
<sequence length="113" mass="12777">MKTNFKVGGYVFGLCLISILVMAGDLFSDFSKTSLTVFQMEIEEEEDVVVNDCFIVKETKGNDGTKNRYSLAIIFDQLLPYFSPLLISENGIAKVRIRKLPFYILNCSLVVYS</sequence>
<comment type="caution">
    <text evidence="1">The sequence shown here is derived from an EMBL/GenBank/DDBJ whole genome shotgun (WGS) entry which is preliminary data.</text>
</comment>
<proteinExistence type="predicted"/>